<dbReference type="OrthoDB" id="5854685at2759"/>
<keyword evidence="7" id="KW-0675">Receptor</keyword>
<dbReference type="GO" id="GO:0004725">
    <property type="term" value="F:protein tyrosine phosphatase activity"/>
    <property type="evidence" value="ECO:0007669"/>
    <property type="project" value="UniProtKB-EC"/>
</dbReference>
<dbReference type="Proteomes" id="UP000288716">
    <property type="component" value="Unassembled WGS sequence"/>
</dbReference>
<dbReference type="STRING" id="299467.A0A443SG87"/>
<dbReference type="InterPro" id="IPR000242">
    <property type="entry name" value="PTP_cat"/>
</dbReference>
<comment type="caution">
    <text evidence="7">The sequence shown here is derived from an EMBL/GenBank/DDBJ whole genome shotgun (WGS) entry which is preliminary data.</text>
</comment>
<feature type="domain" description="Tyrosine specific protein phosphatases" evidence="6">
    <location>
        <begin position="224"/>
        <end position="296"/>
    </location>
</feature>
<dbReference type="PANTHER" id="PTHR19134">
    <property type="entry name" value="RECEPTOR-TYPE TYROSINE-PROTEIN PHOSPHATASE"/>
    <property type="match status" value="1"/>
</dbReference>
<accession>A0A443SG87</accession>
<dbReference type="SMART" id="SM00404">
    <property type="entry name" value="PTPc_motif"/>
    <property type="match status" value="1"/>
</dbReference>
<dbReference type="PROSITE" id="PS50056">
    <property type="entry name" value="TYR_PHOSPHATASE_2"/>
    <property type="match status" value="1"/>
</dbReference>
<dbReference type="InterPro" id="IPR029021">
    <property type="entry name" value="Prot-tyrosine_phosphatase-like"/>
</dbReference>
<dbReference type="Pfam" id="PF00102">
    <property type="entry name" value="Y_phosphatase"/>
    <property type="match status" value="1"/>
</dbReference>
<dbReference type="PROSITE" id="PS50055">
    <property type="entry name" value="TYR_PHOSPHATASE_PTP"/>
    <property type="match status" value="1"/>
</dbReference>
<keyword evidence="8" id="KW-1185">Reference proteome</keyword>
<feature type="domain" description="Tyrosine-protein phosphatase" evidence="5">
    <location>
        <begin position="51"/>
        <end position="305"/>
    </location>
</feature>
<evidence type="ECO:0000256" key="2">
    <source>
        <dbReference type="ARBA" id="ARBA00013064"/>
    </source>
</evidence>
<organism evidence="7 8">
    <name type="scientific">Leptotrombidium deliense</name>
    <dbReference type="NCBI Taxonomy" id="299467"/>
    <lineage>
        <taxon>Eukaryota</taxon>
        <taxon>Metazoa</taxon>
        <taxon>Ecdysozoa</taxon>
        <taxon>Arthropoda</taxon>
        <taxon>Chelicerata</taxon>
        <taxon>Arachnida</taxon>
        <taxon>Acari</taxon>
        <taxon>Acariformes</taxon>
        <taxon>Trombidiformes</taxon>
        <taxon>Prostigmata</taxon>
        <taxon>Anystina</taxon>
        <taxon>Parasitengona</taxon>
        <taxon>Trombiculoidea</taxon>
        <taxon>Trombiculidae</taxon>
        <taxon>Leptotrombidium</taxon>
    </lineage>
</organism>
<dbReference type="InterPro" id="IPR016130">
    <property type="entry name" value="Tyr_Pase_AS"/>
</dbReference>
<dbReference type="PROSITE" id="PS00383">
    <property type="entry name" value="TYR_PHOSPHATASE_1"/>
    <property type="match status" value="1"/>
</dbReference>
<evidence type="ECO:0000259" key="6">
    <source>
        <dbReference type="PROSITE" id="PS50056"/>
    </source>
</evidence>
<dbReference type="EC" id="3.1.3.48" evidence="2"/>
<comment type="similarity">
    <text evidence="1">Belongs to the protein-tyrosine phosphatase family.</text>
</comment>
<dbReference type="InterPro" id="IPR003595">
    <property type="entry name" value="Tyr_Pase_cat"/>
</dbReference>
<evidence type="ECO:0000256" key="3">
    <source>
        <dbReference type="ARBA" id="ARBA00022801"/>
    </source>
</evidence>
<evidence type="ECO:0000256" key="4">
    <source>
        <dbReference type="ARBA" id="ARBA00022912"/>
    </source>
</evidence>
<protein>
    <recommendedName>
        <fullName evidence="2">protein-tyrosine-phosphatase</fullName>
        <ecNumber evidence="2">3.1.3.48</ecNumber>
    </recommendedName>
</protein>
<proteinExistence type="inferred from homology"/>
<dbReference type="EMBL" id="NCKV01002671">
    <property type="protein sequence ID" value="RWS26538.1"/>
    <property type="molecule type" value="Genomic_DNA"/>
</dbReference>
<dbReference type="PRINTS" id="PR00700">
    <property type="entry name" value="PRTYPHPHTASE"/>
</dbReference>
<reference evidence="7 8" key="1">
    <citation type="journal article" date="2018" name="Gigascience">
        <title>Genomes of trombidid mites reveal novel predicted allergens and laterally-transferred genes associated with secondary metabolism.</title>
        <authorList>
            <person name="Dong X."/>
            <person name="Chaisiri K."/>
            <person name="Xia D."/>
            <person name="Armstrong S.D."/>
            <person name="Fang Y."/>
            <person name="Donnelly M.J."/>
            <person name="Kadowaki T."/>
            <person name="McGarry J.W."/>
            <person name="Darby A.C."/>
            <person name="Makepeace B.L."/>
        </authorList>
    </citation>
    <scope>NUCLEOTIDE SEQUENCE [LARGE SCALE GENOMIC DNA]</scope>
    <source>
        <strain evidence="7">UoL-UT</strain>
    </source>
</reference>
<evidence type="ECO:0000256" key="1">
    <source>
        <dbReference type="ARBA" id="ARBA00009580"/>
    </source>
</evidence>
<dbReference type="GO" id="GO:0048666">
    <property type="term" value="P:neuron development"/>
    <property type="evidence" value="ECO:0007669"/>
    <property type="project" value="UniProtKB-ARBA"/>
</dbReference>
<name>A0A443SG87_9ACAR</name>
<gene>
    <name evidence="7" type="ORF">B4U80_01512</name>
</gene>
<dbReference type="Gene3D" id="3.90.190.10">
    <property type="entry name" value="Protein tyrosine phosphatase superfamily"/>
    <property type="match status" value="1"/>
</dbReference>
<dbReference type="PANTHER" id="PTHR19134:SF562">
    <property type="entry name" value="PROTEIN-TYROSINE-PHOSPHATASE"/>
    <property type="match status" value="1"/>
</dbReference>
<evidence type="ECO:0000313" key="7">
    <source>
        <dbReference type="EMBL" id="RWS26538.1"/>
    </source>
</evidence>
<dbReference type="VEuPathDB" id="VectorBase:LDEU005501"/>
<dbReference type="InterPro" id="IPR050348">
    <property type="entry name" value="Protein-Tyr_Phosphatase"/>
</dbReference>
<evidence type="ECO:0000313" key="8">
    <source>
        <dbReference type="Proteomes" id="UP000288716"/>
    </source>
</evidence>
<dbReference type="SUPFAM" id="SSF52799">
    <property type="entry name" value="(Phosphotyrosine protein) phosphatases II"/>
    <property type="match status" value="1"/>
</dbReference>
<keyword evidence="4" id="KW-0904">Protein phosphatase</keyword>
<dbReference type="SMART" id="SM00194">
    <property type="entry name" value="PTPc"/>
    <property type="match status" value="1"/>
</dbReference>
<sequence>MTFERYKSVLSTAAENKTIGEFCEKRLQEPVFTKVAEIEEYFKTKNESGDLKTEYENVPLGVLFAADDAEKEENKPKNRYEGRYPAYDHSRVKIDKIGDGSLGDYINANWVPGVNLPKRYILTQGPLRSTANDFWRLVWENEASIIVMLTRLRINGEEKCFKYWPEDSARYGLIEVVLEKSDYLTDYVVRTFLVQYRKEVRRVVQYHFLVWPDEGVPENPETVLNFVKLIRSSSNYVPYKPIVVHCAGGMGRSGTFTLIDAMLQAAEKKGELDIAQQLCAMRQARVNLVETFPQYILAHEAIIKGGNVAEEKAN</sequence>
<keyword evidence="3" id="KW-0378">Hydrolase</keyword>
<evidence type="ECO:0000259" key="5">
    <source>
        <dbReference type="PROSITE" id="PS50055"/>
    </source>
</evidence>
<dbReference type="InterPro" id="IPR000387">
    <property type="entry name" value="Tyr_Pase_dom"/>
</dbReference>
<dbReference type="AlphaFoldDB" id="A0A443SG87"/>